<dbReference type="EMBL" id="JBBKZV010000016">
    <property type="protein sequence ID" value="MEJ8824739.1"/>
    <property type="molecule type" value="Genomic_DNA"/>
</dbReference>
<dbReference type="PANTHER" id="PTHR30136">
    <property type="entry name" value="HELIX-TURN-HELIX TRANSCRIPTIONAL REGULATOR, ICLR FAMILY"/>
    <property type="match status" value="1"/>
</dbReference>
<accession>A0ABU8W3W7</accession>
<dbReference type="SMART" id="SM00346">
    <property type="entry name" value="HTH_ICLR"/>
    <property type="match status" value="1"/>
</dbReference>
<evidence type="ECO:0000313" key="6">
    <source>
        <dbReference type="EMBL" id="MEJ8824739.1"/>
    </source>
</evidence>
<dbReference type="PROSITE" id="PS51077">
    <property type="entry name" value="HTH_ICLR"/>
    <property type="match status" value="1"/>
</dbReference>
<evidence type="ECO:0000259" key="5">
    <source>
        <dbReference type="PROSITE" id="PS51078"/>
    </source>
</evidence>
<dbReference type="SUPFAM" id="SSF46785">
    <property type="entry name" value="Winged helix' DNA-binding domain"/>
    <property type="match status" value="1"/>
</dbReference>
<proteinExistence type="predicted"/>
<dbReference type="InterPro" id="IPR050707">
    <property type="entry name" value="HTH_MetabolicPath_Reg"/>
</dbReference>
<feature type="domain" description="HTH iclR-type" evidence="4">
    <location>
        <begin position="19"/>
        <end position="81"/>
    </location>
</feature>
<evidence type="ECO:0000313" key="7">
    <source>
        <dbReference type="Proteomes" id="UP001363010"/>
    </source>
</evidence>
<comment type="caution">
    <text evidence="6">The sequence shown here is derived from an EMBL/GenBank/DDBJ whole genome shotgun (WGS) entry which is preliminary data.</text>
</comment>
<keyword evidence="7" id="KW-1185">Reference proteome</keyword>
<name>A0ABU8W3W7_9BURK</name>
<keyword evidence="3" id="KW-0804">Transcription</keyword>
<feature type="domain" description="IclR-ED" evidence="5">
    <location>
        <begin position="82"/>
        <end position="266"/>
    </location>
</feature>
<gene>
    <name evidence="6" type="ORF">WKW80_22315</name>
</gene>
<dbReference type="PROSITE" id="PS51078">
    <property type="entry name" value="ICLR_ED"/>
    <property type="match status" value="1"/>
</dbReference>
<organism evidence="6 7">
    <name type="scientific">Variovorax humicola</name>
    <dbReference type="NCBI Taxonomy" id="1769758"/>
    <lineage>
        <taxon>Bacteria</taxon>
        <taxon>Pseudomonadati</taxon>
        <taxon>Pseudomonadota</taxon>
        <taxon>Betaproteobacteria</taxon>
        <taxon>Burkholderiales</taxon>
        <taxon>Comamonadaceae</taxon>
        <taxon>Variovorax</taxon>
    </lineage>
</organism>
<reference evidence="6 7" key="1">
    <citation type="submission" date="2024-03" db="EMBL/GenBank/DDBJ databases">
        <title>Novel species of the genus Variovorax.</title>
        <authorList>
            <person name="Liu Q."/>
            <person name="Xin Y.-H."/>
        </authorList>
    </citation>
    <scope>NUCLEOTIDE SEQUENCE [LARGE SCALE GENOMIC DNA]</scope>
    <source>
        <strain evidence="6 7">KACC 18501</strain>
    </source>
</reference>
<dbReference type="Pfam" id="PF09339">
    <property type="entry name" value="HTH_IclR"/>
    <property type="match status" value="1"/>
</dbReference>
<dbReference type="InterPro" id="IPR029016">
    <property type="entry name" value="GAF-like_dom_sf"/>
</dbReference>
<evidence type="ECO:0000256" key="3">
    <source>
        <dbReference type="ARBA" id="ARBA00023163"/>
    </source>
</evidence>
<dbReference type="Gene3D" id="3.30.450.40">
    <property type="match status" value="1"/>
</dbReference>
<protein>
    <submittedName>
        <fullName evidence="6">IclR family transcriptional regulator</fullName>
    </submittedName>
</protein>
<dbReference type="SUPFAM" id="SSF55781">
    <property type="entry name" value="GAF domain-like"/>
    <property type="match status" value="1"/>
</dbReference>
<dbReference type="PANTHER" id="PTHR30136:SF33">
    <property type="entry name" value="TRANSCRIPTIONAL REGULATORY PROTEIN"/>
    <property type="match status" value="1"/>
</dbReference>
<dbReference type="InterPro" id="IPR014757">
    <property type="entry name" value="Tscrpt_reg_IclR_C"/>
</dbReference>
<keyword evidence="2" id="KW-0238">DNA-binding</keyword>
<sequence length="272" mass="29127">MDQESRSQEDQVDVDKSGGSALARGILILQAFKVDTPALTARELMAVTGLPKPTLFRLITTLTEAGLLRYEELTGRFMPAPGLGRLAAPLLARVSIRQLAFGPMQALADRVCAQVSLGLGLGLDLVFIELAQSKDCVTVRPAMGSHISMSRTASGRAYLSALPPEQAQRYIDSVREADAEQGDWLADRLQQTRRDLAERGFCMSHGDLDRQTEAVAVPLRAAGSPDEIYVFACAASSFELKPGQLVDDVGPRLAALARSIEAALGAPSPHST</sequence>
<dbReference type="Gene3D" id="1.10.10.10">
    <property type="entry name" value="Winged helix-like DNA-binding domain superfamily/Winged helix DNA-binding domain"/>
    <property type="match status" value="1"/>
</dbReference>
<evidence type="ECO:0000256" key="1">
    <source>
        <dbReference type="ARBA" id="ARBA00023015"/>
    </source>
</evidence>
<dbReference type="RefSeq" id="WP_340365765.1">
    <property type="nucleotide sequence ID" value="NZ_JBBKZV010000016.1"/>
</dbReference>
<evidence type="ECO:0000259" key="4">
    <source>
        <dbReference type="PROSITE" id="PS51077"/>
    </source>
</evidence>
<evidence type="ECO:0000256" key="2">
    <source>
        <dbReference type="ARBA" id="ARBA00023125"/>
    </source>
</evidence>
<dbReference type="InterPro" id="IPR036390">
    <property type="entry name" value="WH_DNA-bd_sf"/>
</dbReference>
<dbReference type="Pfam" id="PF01614">
    <property type="entry name" value="IclR_C"/>
    <property type="match status" value="1"/>
</dbReference>
<dbReference type="InterPro" id="IPR036388">
    <property type="entry name" value="WH-like_DNA-bd_sf"/>
</dbReference>
<keyword evidence="1" id="KW-0805">Transcription regulation</keyword>
<dbReference type="InterPro" id="IPR005471">
    <property type="entry name" value="Tscrpt_reg_IclR_N"/>
</dbReference>
<dbReference type="Proteomes" id="UP001363010">
    <property type="component" value="Unassembled WGS sequence"/>
</dbReference>